<proteinExistence type="predicted"/>
<dbReference type="Proteomes" id="UP000003374">
    <property type="component" value="Unassembled WGS sequence"/>
</dbReference>
<dbReference type="Pfam" id="PF04339">
    <property type="entry name" value="FemAB_like"/>
    <property type="match status" value="1"/>
</dbReference>
<evidence type="ECO:0000313" key="2">
    <source>
        <dbReference type="Proteomes" id="UP000003374"/>
    </source>
</evidence>
<dbReference type="InterPro" id="IPR016181">
    <property type="entry name" value="Acyl_CoA_acyltransferase"/>
</dbReference>
<dbReference type="SUPFAM" id="SSF55729">
    <property type="entry name" value="Acyl-CoA N-acyltransferases (Nat)"/>
    <property type="match status" value="1"/>
</dbReference>
<reference evidence="1 2" key="1">
    <citation type="submission" date="2006-02" db="EMBL/GenBank/DDBJ databases">
        <authorList>
            <person name="Waterbury J."/>
            <person name="Ferriera S."/>
            <person name="Johnson J."/>
            <person name="Kravitz S."/>
            <person name="Halpern A."/>
            <person name="Remington K."/>
            <person name="Beeson K."/>
            <person name="Tran B."/>
            <person name="Rogers Y.-H."/>
            <person name="Friedman R."/>
            <person name="Venter J.C."/>
        </authorList>
    </citation>
    <scope>NUCLEOTIDE SEQUENCE [LARGE SCALE GENOMIC DNA]</scope>
    <source>
        <strain evidence="1 2">Nb-231</strain>
    </source>
</reference>
<dbReference type="STRING" id="314278.NB231_00095"/>
<evidence type="ECO:0000313" key="1">
    <source>
        <dbReference type="EMBL" id="EAR20938.1"/>
    </source>
</evidence>
<comment type="caution">
    <text evidence="1">The sequence shown here is derived from an EMBL/GenBank/DDBJ whole genome shotgun (WGS) entry which is preliminary data.</text>
</comment>
<name>A4BTI2_9GAMM</name>
<dbReference type="Gene3D" id="3.40.630.30">
    <property type="match status" value="1"/>
</dbReference>
<dbReference type="InterPro" id="IPR007434">
    <property type="entry name" value="FemAB-like"/>
</dbReference>
<keyword evidence="2" id="KW-1185">Reference proteome</keyword>
<dbReference type="PANTHER" id="PTHR47017:SF1">
    <property type="entry name" value="ACYL-COA"/>
    <property type="match status" value="1"/>
</dbReference>
<dbReference type="PANTHER" id="PTHR47017">
    <property type="entry name" value="ACYL-COA"/>
    <property type="match status" value="1"/>
</dbReference>
<dbReference type="EMBL" id="AAOF01000014">
    <property type="protein sequence ID" value="EAR20938.1"/>
    <property type="molecule type" value="Genomic_DNA"/>
</dbReference>
<dbReference type="AlphaFoldDB" id="A4BTI2"/>
<gene>
    <name evidence="1" type="ORF">NB231_00095</name>
</gene>
<organism evidence="1 2">
    <name type="scientific">Nitrococcus mobilis Nb-231</name>
    <dbReference type="NCBI Taxonomy" id="314278"/>
    <lineage>
        <taxon>Bacteria</taxon>
        <taxon>Pseudomonadati</taxon>
        <taxon>Pseudomonadota</taxon>
        <taxon>Gammaproteobacteria</taxon>
        <taxon>Chromatiales</taxon>
        <taxon>Ectothiorhodospiraceae</taxon>
        <taxon>Nitrococcus</taxon>
    </lineage>
</organism>
<dbReference type="eggNOG" id="COG3146">
    <property type="taxonomic scope" value="Bacteria"/>
</dbReference>
<sequence>MEYYPKLVSAVPYTPVTGPRVLVRPGLDRMAVVSEFAAQAQELIRHKALSSTHWLFVEQETAYTLAAAGYSIRLGYQYHWNNAGYESFEAFLAELSSKKRKSIRRERRRVREMGIEFRTHAGHEIPADLWHSFHRFYVNTFHAHGNIPLLSLDFFRELGERLRSRVVLVEARARGSTIAAALYLRSDTTLYGRYWGDNGEMHDGLHFETCYYQGIDYCIREGLRRFESGAQGEHKVARGFLPTPTYSCHHLLDRRFRLAVDEFLRQERAAIEDYIRERTQAGPFRLDALERIVSSNP</sequence>
<accession>A4BTI2</accession>
<evidence type="ECO:0008006" key="3">
    <source>
        <dbReference type="Google" id="ProtNLM"/>
    </source>
</evidence>
<protein>
    <recommendedName>
        <fullName evidence="3">GNAT family N-acetyltransferase</fullName>
    </recommendedName>
</protein>
<dbReference type="HOGENOM" id="CLU_036032_1_0_6"/>